<dbReference type="RefSeq" id="WP_007897546.1">
    <property type="nucleotide sequence ID" value="NZ_JH379377.1"/>
</dbReference>
<dbReference type="Proteomes" id="UP000004407">
    <property type="component" value="Unassembled WGS sequence"/>
</dbReference>
<protein>
    <submittedName>
        <fullName evidence="1">Uncharacterized protein</fullName>
    </submittedName>
</protein>
<dbReference type="HOGENOM" id="CLU_167374_0_0_10"/>
<evidence type="ECO:0000313" key="1">
    <source>
        <dbReference type="EMBL" id="EHJ41642.1"/>
    </source>
</evidence>
<proteinExistence type="predicted"/>
<gene>
    <name evidence="1" type="ORF">HMPREF0673_00580</name>
</gene>
<dbReference type="eggNOG" id="ENOG502ZHYN">
    <property type="taxonomic scope" value="Bacteria"/>
</dbReference>
<accession>G6AVE5</accession>
<dbReference type="AlphaFoldDB" id="G6AVE5"/>
<reference evidence="1 2" key="1">
    <citation type="submission" date="2011-08" db="EMBL/GenBank/DDBJ databases">
        <authorList>
            <person name="Weinstock G."/>
            <person name="Sodergren E."/>
            <person name="Clifton S."/>
            <person name="Fulton L."/>
            <person name="Fulton B."/>
            <person name="Courtney L."/>
            <person name="Fronick C."/>
            <person name="Harrison M."/>
            <person name="Strong C."/>
            <person name="Farmer C."/>
            <person name="Delahaunty K."/>
            <person name="Markovic C."/>
            <person name="Hall O."/>
            <person name="Minx P."/>
            <person name="Tomlinson C."/>
            <person name="Mitreva M."/>
            <person name="Hou S."/>
            <person name="Chen J."/>
            <person name="Wollam A."/>
            <person name="Pepin K.H."/>
            <person name="Johnson M."/>
            <person name="Bhonagiri V."/>
            <person name="Zhang X."/>
            <person name="Suruliraj S."/>
            <person name="Warren W."/>
            <person name="Chinwalla A."/>
            <person name="Mardis E.R."/>
            <person name="Wilson R.K."/>
        </authorList>
    </citation>
    <scope>NUCLEOTIDE SEQUENCE [LARGE SCALE GENOMIC DNA]</scope>
    <source>
        <strain evidence="1 2">DSM 18206</strain>
    </source>
</reference>
<dbReference type="EMBL" id="AFZZ01000055">
    <property type="protein sequence ID" value="EHJ41642.1"/>
    <property type="molecule type" value="Genomic_DNA"/>
</dbReference>
<comment type="caution">
    <text evidence="1">The sequence shown here is derived from an EMBL/GenBank/DDBJ whole genome shotgun (WGS) entry which is preliminary data.</text>
</comment>
<dbReference type="GeneID" id="78336413"/>
<name>G6AVE5_9BACT</name>
<sequence length="107" mass="12336">MFEYMFSLVTDEFRVVGEGQETQHSKEQNKVEKSVKGKYIRDLEALRDNGYSLTSGSNIEISLQDILKICPRDRRRVDAYNSLKAYLNEEFGCTLCITSQKTKGKED</sequence>
<organism evidence="1 2">
    <name type="scientific">Leyella stercorea DSM 18206</name>
    <dbReference type="NCBI Taxonomy" id="1002367"/>
    <lineage>
        <taxon>Bacteria</taxon>
        <taxon>Pseudomonadati</taxon>
        <taxon>Bacteroidota</taxon>
        <taxon>Bacteroidia</taxon>
        <taxon>Bacteroidales</taxon>
        <taxon>Prevotellaceae</taxon>
        <taxon>Leyella</taxon>
    </lineage>
</organism>
<evidence type="ECO:0000313" key="2">
    <source>
        <dbReference type="Proteomes" id="UP000004407"/>
    </source>
</evidence>